<feature type="transmembrane region" description="Helical" evidence="1">
    <location>
        <begin position="118"/>
        <end position="143"/>
    </location>
</feature>
<dbReference type="Proteomes" id="UP000434639">
    <property type="component" value="Unassembled WGS sequence"/>
</dbReference>
<dbReference type="OrthoDB" id="2453961at2"/>
<evidence type="ECO:0000256" key="1">
    <source>
        <dbReference type="SAM" id="Phobius"/>
    </source>
</evidence>
<evidence type="ECO:0000313" key="2">
    <source>
        <dbReference type="EMBL" id="MTH54219.1"/>
    </source>
</evidence>
<comment type="caution">
    <text evidence="2">The sequence shown here is derived from an EMBL/GenBank/DDBJ whole genome shotgun (WGS) entry which is preliminary data.</text>
</comment>
<evidence type="ECO:0000313" key="3">
    <source>
        <dbReference type="Proteomes" id="UP000434639"/>
    </source>
</evidence>
<keyword evidence="1" id="KW-1133">Transmembrane helix</keyword>
<keyword evidence="3" id="KW-1185">Reference proteome</keyword>
<accession>A0A7X2S5U5</accession>
<keyword evidence="1" id="KW-0472">Membrane</keyword>
<dbReference type="RefSeq" id="WP_155112737.1">
    <property type="nucleotide sequence ID" value="NZ_WMIB01000012.1"/>
</dbReference>
<feature type="transmembrane region" description="Helical" evidence="1">
    <location>
        <begin position="6"/>
        <end position="26"/>
    </location>
</feature>
<dbReference type="AlphaFoldDB" id="A0A7X2S5U5"/>
<keyword evidence="1" id="KW-0812">Transmembrane</keyword>
<feature type="transmembrane region" description="Helical" evidence="1">
    <location>
        <begin position="38"/>
        <end position="58"/>
    </location>
</feature>
<feature type="transmembrane region" description="Helical" evidence="1">
    <location>
        <begin position="64"/>
        <end position="83"/>
    </location>
</feature>
<organism evidence="2 3">
    <name type="scientific">Metabacillus mangrovi</name>
    <dbReference type="NCBI Taxonomy" id="1491830"/>
    <lineage>
        <taxon>Bacteria</taxon>
        <taxon>Bacillati</taxon>
        <taxon>Bacillota</taxon>
        <taxon>Bacilli</taxon>
        <taxon>Bacillales</taxon>
        <taxon>Bacillaceae</taxon>
        <taxon>Metabacillus</taxon>
    </lineage>
</organism>
<dbReference type="EMBL" id="WMIB01000012">
    <property type="protein sequence ID" value="MTH54219.1"/>
    <property type="molecule type" value="Genomic_DNA"/>
</dbReference>
<feature type="transmembrane region" description="Helical" evidence="1">
    <location>
        <begin position="90"/>
        <end position="112"/>
    </location>
</feature>
<reference evidence="2 3" key="1">
    <citation type="journal article" date="2017" name="Int. J. Syst. Evol. Microbiol.">
        <title>Bacillus mangrovi sp. nov., isolated from a sediment sample from a mangrove forest.</title>
        <authorList>
            <person name="Gupta V."/>
            <person name="Singh P.K."/>
            <person name="Korpole S."/>
            <person name="Tanuku N.R.S."/>
            <person name="Pinnaka A.K."/>
        </authorList>
    </citation>
    <scope>NUCLEOTIDE SEQUENCE [LARGE SCALE GENOMIC DNA]</scope>
    <source>
        <strain evidence="2 3">KCTC 33872</strain>
    </source>
</reference>
<sequence>MFSALLTVHITAGVICLITGLISMLSKKRKGRHTWSGEVYHASFVIIFLTSVTMALMHWEESAYLFYIGFFSYSFAIIGYLAVKRKWRNWLLYYISGMLGSYIAVITAVLVVNAQKIGFLQGVPILLVWFLPTIVGSPLIALVNRKYALKKASASS</sequence>
<name>A0A7X2S5U5_9BACI</name>
<gene>
    <name evidence="2" type="ORF">GKZ89_12480</name>
</gene>
<proteinExistence type="predicted"/>
<protein>
    <submittedName>
        <fullName evidence="2">DUF2306 domain-containing protein</fullName>
    </submittedName>
</protein>